<evidence type="ECO:0000313" key="1">
    <source>
        <dbReference type="EMBL" id="KAI4547691.1"/>
    </source>
</evidence>
<sequence length="194" mass="21059">MPVVFLGAPGCLKRVVLTTAFADGYMGRVNSPLVKKSYVDKLSNELMDKGGCACVLHQFSHVRLCGSMDCSPPGSSIHGVTQARILEWVAVPSPRDRSDLGTEPASLTSPALADGINLLKTDYTLRCFMAKSSIKTFSQHVNGTESSQVRVAQEFGEHDRRGLSHFLPLLLSFLGGPLAHPMRQIVTVQHPQKS</sequence>
<protein>
    <submittedName>
        <fullName evidence="1">Uncharacterized protein</fullName>
    </submittedName>
</protein>
<accession>A0AAD4YI30</accession>
<evidence type="ECO:0000313" key="2">
    <source>
        <dbReference type="Proteomes" id="UP001214576"/>
    </source>
</evidence>
<keyword evidence="2" id="KW-1185">Reference proteome</keyword>
<dbReference type="AlphaFoldDB" id="A0AAD4YI30"/>
<name>A0AAD4YI30_OVIAM</name>
<proteinExistence type="predicted"/>
<reference evidence="1" key="1">
    <citation type="submission" date="2022-03" db="EMBL/GenBank/DDBJ databases">
        <title>Genomic analyses of argali, domestic sheep and their hybrids provide insights into chromosomal evolution, heterosis and genetic basis of agronomic traits.</title>
        <authorList>
            <person name="Li M."/>
        </authorList>
    </citation>
    <scope>NUCLEOTIDE SEQUENCE</scope>
    <source>
        <strain evidence="1">CAU-MHL-2022a</strain>
        <tissue evidence="1">Skin</tissue>
    </source>
</reference>
<dbReference type="EMBL" id="JAKZEL010000001">
    <property type="protein sequence ID" value="KAI4547691.1"/>
    <property type="molecule type" value="Genomic_DNA"/>
</dbReference>
<dbReference type="Proteomes" id="UP001214576">
    <property type="component" value="Unassembled WGS sequence"/>
</dbReference>
<gene>
    <name evidence="1" type="ORF">MG293_000021</name>
</gene>
<organism evidence="1 2">
    <name type="scientific">Ovis ammon polii</name>
    <dbReference type="NCBI Taxonomy" id="230172"/>
    <lineage>
        <taxon>Eukaryota</taxon>
        <taxon>Metazoa</taxon>
        <taxon>Chordata</taxon>
        <taxon>Craniata</taxon>
        <taxon>Vertebrata</taxon>
        <taxon>Euteleostomi</taxon>
        <taxon>Mammalia</taxon>
        <taxon>Eutheria</taxon>
        <taxon>Laurasiatheria</taxon>
        <taxon>Artiodactyla</taxon>
        <taxon>Ruminantia</taxon>
        <taxon>Pecora</taxon>
        <taxon>Bovidae</taxon>
        <taxon>Caprinae</taxon>
        <taxon>Ovis</taxon>
    </lineage>
</organism>
<comment type="caution">
    <text evidence="1">The sequence shown here is derived from an EMBL/GenBank/DDBJ whole genome shotgun (WGS) entry which is preliminary data.</text>
</comment>